<keyword evidence="10" id="KW-1185">Reference proteome</keyword>
<dbReference type="GO" id="GO:0004252">
    <property type="term" value="F:serine-type endopeptidase activity"/>
    <property type="evidence" value="ECO:0007669"/>
    <property type="project" value="UniProtKB-EC"/>
</dbReference>
<dbReference type="AlphaFoldDB" id="A0AAF0DL13"/>
<feature type="signal peptide" evidence="7">
    <location>
        <begin position="1"/>
        <end position="17"/>
    </location>
</feature>
<dbReference type="CDD" id="cd00190">
    <property type="entry name" value="Tryp_SPc"/>
    <property type="match status" value="1"/>
</dbReference>
<dbReference type="PROSITE" id="PS00135">
    <property type="entry name" value="TRYPSIN_SER"/>
    <property type="match status" value="1"/>
</dbReference>
<comment type="similarity">
    <text evidence="1">Belongs to the peptidase S1 family.</text>
</comment>
<dbReference type="FunFam" id="2.40.10.10:FF:000036">
    <property type="entry name" value="Trypsin beta"/>
    <property type="match status" value="1"/>
</dbReference>
<keyword evidence="5" id="KW-1015">Disulfide bond</keyword>
<dbReference type="InterPro" id="IPR018114">
    <property type="entry name" value="TRYPSIN_HIS"/>
</dbReference>
<dbReference type="Proteomes" id="UP001219355">
    <property type="component" value="Chromosome 3"/>
</dbReference>
<keyword evidence="2 6" id="KW-0645">Protease</keyword>
<keyword evidence="3 6" id="KW-0378">Hydrolase</keyword>
<dbReference type="PANTHER" id="PTHR24276:SF98">
    <property type="entry name" value="FI18310P1-RELATED"/>
    <property type="match status" value="1"/>
</dbReference>
<dbReference type="InterPro" id="IPR050430">
    <property type="entry name" value="Peptidase_S1"/>
</dbReference>
<dbReference type="EMBL" id="CP120629">
    <property type="protein sequence ID" value="WEW60199.1"/>
    <property type="molecule type" value="Genomic_DNA"/>
</dbReference>
<gene>
    <name evidence="9" type="ORF">PRK78_005684</name>
</gene>
<dbReference type="InterPro" id="IPR009003">
    <property type="entry name" value="Peptidase_S1_PA"/>
</dbReference>
<protein>
    <submittedName>
        <fullName evidence="9">Serine protease family protein</fullName>
        <ecNumber evidence="9">3.4.21.4</ecNumber>
    </submittedName>
</protein>
<dbReference type="PRINTS" id="PR00722">
    <property type="entry name" value="CHYMOTRYPSIN"/>
</dbReference>
<feature type="chain" id="PRO_5042279278" evidence="7">
    <location>
        <begin position="18"/>
        <end position="264"/>
    </location>
</feature>
<reference evidence="9" key="1">
    <citation type="submission" date="2023-03" db="EMBL/GenBank/DDBJ databases">
        <title>Emydomyces testavorans Genome Sequence.</title>
        <authorList>
            <person name="Hoyer L."/>
        </authorList>
    </citation>
    <scope>NUCLEOTIDE SEQUENCE</scope>
    <source>
        <strain evidence="9">16-2883</strain>
    </source>
</reference>
<dbReference type="PROSITE" id="PS00134">
    <property type="entry name" value="TRYPSIN_HIS"/>
    <property type="match status" value="1"/>
</dbReference>
<organism evidence="9 10">
    <name type="scientific">Emydomyces testavorans</name>
    <dbReference type="NCBI Taxonomy" id="2070801"/>
    <lineage>
        <taxon>Eukaryota</taxon>
        <taxon>Fungi</taxon>
        <taxon>Dikarya</taxon>
        <taxon>Ascomycota</taxon>
        <taxon>Pezizomycotina</taxon>
        <taxon>Eurotiomycetes</taxon>
        <taxon>Eurotiomycetidae</taxon>
        <taxon>Onygenales</taxon>
        <taxon>Nannizziopsiaceae</taxon>
        <taxon>Emydomyces</taxon>
    </lineage>
</organism>
<dbReference type="InterPro" id="IPR033116">
    <property type="entry name" value="TRYPSIN_SER"/>
</dbReference>
<dbReference type="SUPFAM" id="SSF50494">
    <property type="entry name" value="Trypsin-like serine proteases"/>
    <property type="match status" value="1"/>
</dbReference>
<proteinExistence type="inferred from homology"/>
<dbReference type="InterPro" id="IPR001314">
    <property type="entry name" value="Peptidase_S1A"/>
</dbReference>
<evidence type="ECO:0000313" key="9">
    <source>
        <dbReference type="EMBL" id="WEW60199.1"/>
    </source>
</evidence>
<evidence type="ECO:0000256" key="5">
    <source>
        <dbReference type="ARBA" id="ARBA00023157"/>
    </source>
</evidence>
<evidence type="ECO:0000256" key="1">
    <source>
        <dbReference type="ARBA" id="ARBA00007664"/>
    </source>
</evidence>
<evidence type="ECO:0000313" key="10">
    <source>
        <dbReference type="Proteomes" id="UP001219355"/>
    </source>
</evidence>
<evidence type="ECO:0000259" key="8">
    <source>
        <dbReference type="PROSITE" id="PS50240"/>
    </source>
</evidence>
<dbReference type="Pfam" id="PF00089">
    <property type="entry name" value="Trypsin"/>
    <property type="match status" value="1"/>
</dbReference>
<dbReference type="GO" id="GO:0006508">
    <property type="term" value="P:proteolysis"/>
    <property type="evidence" value="ECO:0007669"/>
    <property type="project" value="UniProtKB-KW"/>
</dbReference>
<evidence type="ECO:0000256" key="7">
    <source>
        <dbReference type="SAM" id="SignalP"/>
    </source>
</evidence>
<evidence type="ECO:0000256" key="2">
    <source>
        <dbReference type="ARBA" id="ARBA00022670"/>
    </source>
</evidence>
<sequence length="264" mass="27362">MAKLLAIAAALAVPALTMPAVPMTGAVGTPGQSPPAGELQVVGGTRAKPGQFPSIITLDLLDFRHCAAVLLNAKTAVTAGHCVRPGAENLRVRAGTNVWCEGGIKTNVSAVITHPDIHLPDNDIAVIHLTNALPKSSAIGYANLPPQGSDPAPKTKVTVAGWGETKWEGNVSRHLLYATVAVTERPACKKLFAEKNVTITDSMVCASARGKDSCNGDSGGPLYDAAGTLVGIVSFGVECADKYGGVYTRVGKFVDWIKENSLPA</sequence>
<dbReference type="PANTHER" id="PTHR24276">
    <property type="entry name" value="POLYSERASE-RELATED"/>
    <property type="match status" value="1"/>
</dbReference>
<keyword evidence="4 6" id="KW-0720">Serine protease</keyword>
<dbReference type="PROSITE" id="PS50240">
    <property type="entry name" value="TRYPSIN_DOM"/>
    <property type="match status" value="1"/>
</dbReference>
<accession>A0AAF0DL13</accession>
<feature type="domain" description="Peptidase S1" evidence="8">
    <location>
        <begin position="41"/>
        <end position="262"/>
    </location>
</feature>
<name>A0AAF0DL13_9EURO</name>
<dbReference type="InterPro" id="IPR043504">
    <property type="entry name" value="Peptidase_S1_PA_chymotrypsin"/>
</dbReference>
<keyword evidence="7" id="KW-0732">Signal</keyword>
<dbReference type="Gene3D" id="2.40.10.10">
    <property type="entry name" value="Trypsin-like serine proteases"/>
    <property type="match status" value="2"/>
</dbReference>
<evidence type="ECO:0000256" key="6">
    <source>
        <dbReference type="RuleBase" id="RU363034"/>
    </source>
</evidence>
<evidence type="ECO:0000256" key="4">
    <source>
        <dbReference type="ARBA" id="ARBA00022825"/>
    </source>
</evidence>
<dbReference type="EC" id="3.4.21.4" evidence="9"/>
<dbReference type="InterPro" id="IPR001254">
    <property type="entry name" value="Trypsin_dom"/>
</dbReference>
<dbReference type="SMART" id="SM00020">
    <property type="entry name" value="Tryp_SPc"/>
    <property type="match status" value="1"/>
</dbReference>
<evidence type="ECO:0000256" key="3">
    <source>
        <dbReference type="ARBA" id="ARBA00022801"/>
    </source>
</evidence>